<organism evidence="2 4">
    <name type="scientific">Marmota monax</name>
    <name type="common">Woodchuck</name>
    <dbReference type="NCBI Taxonomy" id="9995"/>
    <lineage>
        <taxon>Eukaryota</taxon>
        <taxon>Metazoa</taxon>
        <taxon>Chordata</taxon>
        <taxon>Craniata</taxon>
        <taxon>Vertebrata</taxon>
        <taxon>Euteleostomi</taxon>
        <taxon>Mammalia</taxon>
        <taxon>Eutheria</taxon>
        <taxon>Euarchontoglires</taxon>
        <taxon>Glires</taxon>
        <taxon>Rodentia</taxon>
        <taxon>Sciuromorpha</taxon>
        <taxon>Sciuridae</taxon>
        <taxon>Xerinae</taxon>
        <taxon>Marmotini</taxon>
        <taxon>Marmota</taxon>
    </lineage>
</organism>
<evidence type="ECO:0000256" key="1">
    <source>
        <dbReference type="SAM" id="MobiDB-lite"/>
    </source>
</evidence>
<reference evidence="2 4" key="1">
    <citation type="submission" date="2019-04" db="EMBL/GenBank/DDBJ databases">
        <authorList>
            <person name="Alioto T."/>
            <person name="Alioto T."/>
        </authorList>
    </citation>
    <scope>NUCLEOTIDE SEQUENCE [LARGE SCALE GENOMIC DNA]</scope>
</reference>
<feature type="non-terminal residue" evidence="2">
    <location>
        <position position="1"/>
    </location>
</feature>
<sequence length="69" mass="7665">VSSRVEEEYNDLFDGDNTSNAGDFLNDNAVEMPSFSRGAINDDDDDDLMLASSHARQRSHVLEDDENSV</sequence>
<gene>
    <name evidence="3" type="ORF">MONAX_5E006267</name>
    <name evidence="2" type="ORF">MONAX_5E038906</name>
</gene>
<name>A0A5E4BNM1_MARMO</name>
<evidence type="ECO:0000313" key="2">
    <source>
        <dbReference type="EMBL" id="VTJ71025.1"/>
    </source>
</evidence>
<feature type="region of interest" description="Disordered" evidence="1">
    <location>
        <begin position="1"/>
        <end position="28"/>
    </location>
</feature>
<feature type="non-terminal residue" evidence="2">
    <location>
        <position position="69"/>
    </location>
</feature>
<proteinExistence type="predicted"/>
<protein>
    <submittedName>
        <fullName evidence="2">Uncharacterized protein</fullName>
    </submittedName>
</protein>
<keyword evidence="4" id="KW-1185">Reference proteome</keyword>
<dbReference type="AlphaFoldDB" id="A0A5E4BNM1"/>
<dbReference type="Proteomes" id="UP000335636">
    <property type="component" value="Unassembled WGS sequence"/>
</dbReference>
<evidence type="ECO:0000313" key="3">
    <source>
        <dbReference type="EMBL" id="VTJ91668.1"/>
    </source>
</evidence>
<evidence type="ECO:0000313" key="4">
    <source>
        <dbReference type="Proteomes" id="UP000335636"/>
    </source>
</evidence>
<accession>A0A5E4BNM1</accession>
<dbReference type="EMBL" id="CABDUW010000534">
    <property type="protein sequence ID" value="VTJ71025.1"/>
    <property type="molecule type" value="Genomic_DNA"/>
</dbReference>
<dbReference type="EMBL" id="CABDUW010010305">
    <property type="protein sequence ID" value="VTJ91668.1"/>
    <property type="molecule type" value="Genomic_DNA"/>
</dbReference>